<dbReference type="PROSITE" id="PS50850">
    <property type="entry name" value="MFS"/>
    <property type="match status" value="1"/>
</dbReference>
<accession>A0A0L7THM3</accession>
<gene>
    <name evidence="7" type="ORF">NG43_03430</name>
</gene>
<keyword evidence="3 5" id="KW-1133">Transmembrane helix</keyword>
<evidence type="ECO:0000313" key="7">
    <source>
        <dbReference type="EMBL" id="KOC94883.1"/>
    </source>
</evidence>
<evidence type="ECO:0000256" key="5">
    <source>
        <dbReference type="SAM" id="Phobius"/>
    </source>
</evidence>
<dbReference type="Pfam" id="PF07690">
    <property type="entry name" value="MFS_1"/>
    <property type="match status" value="1"/>
</dbReference>
<feature type="transmembrane region" description="Helical" evidence="5">
    <location>
        <begin position="151"/>
        <end position="169"/>
    </location>
</feature>
<comment type="caution">
    <text evidence="7">The sequence shown here is derived from an EMBL/GenBank/DDBJ whole genome shotgun (WGS) entry which is preliminary data.</text>
</comment>
<protein>
    <submittedName>
        <fullName evidence="7">MFS transporter</fullName>
    </submittedName>
</protein>
<dbReference type="SUPFAM" id="SSF103473">
    <property type="entry name" value="MFS general substrate transporter"/>
    <property type="match status" value="1"/>
</dbReference>
<reference evidence="7 8" key="1">
    <citation type="journal article" date="2015" name="Int. J. Syst. Evol. Microbiol.">
        <title>Erwinia iniecta sp. nov., isolated from Russian wheat aphids (Diuraphis noxia).</title>
        <authorList>
            <person name="Campillo T."/>
            <person name="Luna E."/>
            <person name="Portier P."/>
            <person name="Fischer-Le Saux M."/>
            <person name="Lapitan N."/>
            <person name="Tisserat N.A."/>
            <person name="Leach J.E."/>
        </authorList>
    </citation>
    <scope>NUCLEOTIDE SEQUENCE [LARGE SCALE GENOMIC DNA]</scope>
    <source>
        <strain evidence="7 8">B149</strain>
    </source>
</reference>
<proteinExistence type="predicted"/>
<dbReference type="InterPro" id="IPR011701">
    <property type="entry name" value="MFS"/>
</dbReference>
<evidence type="ECO:0000259" key="6">
    <source>
        <dbReference type="PROSITE" id="PS50850"/>
    </source>
</evidence>
<comment type="subcellular location">
    <subcellularLocation>
        <location evidence="1">Membrane</location>
        <topology evidence="1">Multi-pass membrane protein</topology>
    </subcellularLocation>
</comment>
<evidence type="ECO:0000256" key="2">
    <source>
        <dbReference type="ARBA" id="ARBA00022692"/>
    </source>
</evidence>
<sequence>IAANIGGSGWRSVFLINIPICLIILLSAHKVVPETRNSQRVSIDLAGTTLLGSAIASLLVALSLGPLLHWSWPCILLLALFPLLLKRLWQVELRLEARQGSPLLPPGLLRLPSVRFGLSLAVLFFSSWSGFMFAVALTLQSGIGLSSFQSGNAFIALGVAYFIAAMFSTRMVGRYGNLGTLLIGCAIQMAGLLLLMLTFQLSWGAIGISTLIPSTALIGFGQALIVSCFYRIGLSDVPKHQAGAGSAMLSTVQQSALGLGPLLMGTLFSQLLQHQANYQQAIIATLAVEWLVMLLLVATAIATRRQLQPQADG</sequence>
<feature type="transmembrane region" description="Helical" evidence="5">
    <location>
        <begin position="41"/>
        <end position="64"/>
    </location>
</feature>
<dbReference type="EMBL" id="JRXF01000003">
    <property type="protein sequence ID" value="KOC94883.1"/>
    <property type="molecule type" value="Genomic_DNA"/>
</dbReference>
<dbReference type="STRING" id="1560201.NG42_13170"/>
<name>A0A0L7THM3_9GAMM</name>
<dbReference type="GO" id="GO:0022857">
    <property type="term" value="F:transmembrane transporter activity"/>
    <property type="evidence" value="ECO:0007669"/>
    <property type="project" value="InterPro"/>
</dbReference>
<feature type="transmembrane region" description="Helical" evidence="5">
    <location>
        <begin position="278"/>
        <end position="302"/>
    </location>
</feature>
<dbReference type="PANTHER" id="PTHR42718">
    <property type="entry name" value="MAJOR FACILITATOR SUPERFAMILY MULTIDRUG TRANSPORTER MFSC"/>
    <property type="match status" value="1"/>
</dbReference>
<organism evidence="7 8">
    <name type="scientific">Winslowiella iniecta</name>
    <dbReference type="NCBI Taxonomy" id="1560201"/>
    <lineage>
        <taxon>Bacteria</taxon>
        <taxon>Pseudomonadati</taxon>
        <taxon>Pseudomonadota</taxon>
        <taxon>Gammaproteobacteria</taxon>
        <taxon>Enterobacterales</taxon>
        <taxon>Erwiniaceae</taxon>
        <taxon>Winslowiella</taxon>
    </lineage>
</organism>
<feature type="non-terminal residue" evidence="7">
    <location>
        <position position="1"/>
    </location>
</feature>
<dbReference type="AlphaFoldDB" id="A0A0L7THM3"/>
<evidence type="ECO:0000313" key="8">
    <source>
        <dbReference type="Proteomes" id="UP000036851"/>
    </source>
</evidence>
<feature type="transmembrane region" description="Helical" evidence="5">
    <location>
        <begin position="181"/>
        <end position="199"/>
    </location>
</feature>
<feature type="transmembrane region" description="Helical" evidence="5">
    <location>
        <begin position="116"/>
        <end position="139"/>
    </location>
</feature>
<feature type="transmembrane region" description="Helical" evidence="5">
    <location>
        <begin position="12"/>
        <end position="29"/>
    </location>
</feature>
<dbReference type="InterPro" id="IPR036259">
    <property type="entry name" value="MFS_trans_sf"/>
</dbReference>
<evidence type="ECO:0000256" key="3">
    <source>
        <dbReference type="ARBA" id="ARBA00022989"/>
    </source>
</evidence>
<feature type="transmembrane region" description="Helical" evidence="5">
    <location>
        <begin position="211"/>
        <end position="234"/>
    </location>
</feature>
<dbReference type="Gene3D" id="1.20.1250.20">
    <property type="entry name" value="MFS general substrate transporter like domains"/>
    <property type="match status" value="1"/>
</dbReference>
<dbReference type="Proteomes" id="UP000036851">
    <property type="component" value="Unassembled WGS sequence"/>
</dbReference>
<evidence type="ECO:0000256" key="1">
    <source>
        <dbReference type="ARBA" id="ARBA00004141"/>
    </source>
</evidence>
<evidence type="ECO:0000256" key="4">
    <source>
        <dbReference type="ARBA" id="ARBA00023136"/>
    </source>
</evidence>
<feature type="domain" description="Major facilitator superfamily (MFS) profile" evidence="6">
    <location>
        <begin position="1"/>
        <end position="305"/>
    </location>
</feature>
<dbReference type="RefSeq" id="WP_241491541.1">
    <property type="nucleotide sequence ID" value="NZ_JRXF01000003.1"/>
</dbReference>
<dbReference type="PANTHER" id="PTHR42718:SF39">
    <property type="entry name" value="ACTINORHODIN TRANSPORTER-RELATED"/>
    <property type="match status" value="1"/>
</dbReference>
<keyword evidence="2 5" id="KW-0812">Transmembrane</keyword>
<dbReference type="InterPro" id="IPR020846">
    <property type="entry name" value="MFS_dom"/>
</dbReference>
<dbReference type="GO" id="GO:0016020">
    <property type="term" value="C:membrane"/>
    <property type="evidence" value="ECO:0007669"/>
    <property type="project" value="UniProtKB-SubCell"/>
</dbReference>
<dbReference type="PATRIC" id="fig|1560201.4.peg.759"/>
<keyword evidence="4 5" id="KW-0472">Membrane</keyword>
<feature type="transmembrane region" description="Helical" evidence="5">
    <location>
        <begin position="70"/>
        <end position="89"/>
    </location>
</feature>